<dbReference type="AlphaFoldDB" id="A0A645IB59"/>
<name>A0A645IB59_9ZZZZ</name>
<dbReference type="EMBL" id="VSSQ01110620">
    <property type="protein sequence ID" value="MPN48360.1"/>
    <property type="molecule type" value="Genomic_DNA"/>
</dbReference>
<proteinExistence type="predicted"/>
<accession>A0A645IB59</accession>
<protein>
    <submittedName>
        <fullName evidence="1">Uncharacterized protein</fullName>
    </submittedName>
</protein>
<sequence length="58" mass="6526">MIDIDGMEGCTAENDIRQPTIQRSSQIDDKLIPLGIEHFCSEIIAELSLRRNIRSGIL</sequence>
<gene>
    <name evidence="1" type="ORF">SDC9_195967</name>
</gene>
<evidence type="ECO:0000313" key="1">
    <source>
        <dbReference type="EMBL" id="MPN48360.1"/>
    </source>
</evidence>
<organism evidence="1">
    <name type="scientific">bioreactor metagenome</name>
    <dbReference type="NCBI Taxonomy" id="1076179"/>
    <lineage>
        <taxon>unclassified sequences</taxon>
        <taxon>metagenomes</taxon>
        <taxon>ecological metagenomes</taxon>
    </lineage>
</organism>
<reference evidence="1" key="1">
    <citation type="submission" date="2019-08" db="EMBL/GenBank/DDBJ databases">
        <authorList>
            <person name="Kucharzyk K."/>
            <person name="Murdoch R.W."/>
            <person name="Higgins S."/>
            <person name="Loffler F."/>
        </authorList>
    </citation>
    <scope>NUCLEOTIDE SEQUENCE</scope>
</reference>
<comment type="caution">
    <text evidence="1">The sequence shown here is derived from an EMBL/GenBank/DDBJ whole genome shotgun (WGS) entry which is preliminary data.</text>
</comment>